<protein>
    <submittedName>
        <fullName evidence="1">Enoyl-CoA hydratase-related protein</fullName>
    </submittedName>
</protein>
<dbReference type="Proteomes" id="UP001216907">
    <property type="component" value="Unassembled WGS sequence"/>
</dbReference>
<reference evidence="1 2" key="1">
    <citation type="submission" date="2023-03" db="EMBL/GenBank/DDBJ databases">
        <title>Paludisphaera mucosa sp. nov. a novel planctomycete from northern fen.</title>
        <authorList>
            <person name="Ivanova A."/>
        </authorList>
    </citation>
    <scope>NUCLEOTIDE SEQUENCE [LARGE SCALE GENOMIC DNA]</scope>
    <source>
        <strain evidence="1 2">Pla2</strain>
    </source>
</reference>
<comment type="caution">
    <text evidence="1">The sequence shown here is derived from an EMBL/GenBank/DDBJ whole genome shotgun (WGS) entry which is preliminary data.</text>
</comment>
<dbReference type="CDD" id="cd06558">
    <property type="entry name" value="crotonase-like"/>
    <property type="match status" value="1"/>
</dbReference>
<organism evidence="1 2">
    <name type="scientific">Paludisphaera mucosa</name>
    <dbReference type="NCBI Taxonomy" id="3030827"/>
    <lineage>
        <taxon>Bacteria</taxon>
        <taxon>Pseudomonadati</taxon>
        <taxon>Planctomycetota</taxon>
        <taxon>Planctomycetia</taxon>
        <taxon>Isosphaerales</taxon>
        <taxon>Isosphaeraceae</taxon>
        <taxon>Paludisphaera</taxon>
    </lineage>
</organism>
<dbReference type="PANTHER" id="PTHR43612:SF3">
    <property type="entry name" value="TRIFUNCTIONAL ENZYME SUBUNIT ALPHA, MITOCHONDRIAL"/>
    <property type="match status" value="1"/>
</dbReference>
<evidence type="ECO:0000313" key="2">
    <source>
        <dbReference type="Proteomes" id="UP001216907"/>
    </source>
</evidence>
<dbReference type="SUPFAM" id="SSF52096">
    <property type="entry name" value="ClpP/crotonase"/>
    <property type="match status" value="1"/>
</dbReference>
<dbReference type="PANTHER" id="PTHR43612">
    <property type="entry name" value="TRIFUNCTIONAL ENZYME SUBUNIT ALPHA"/>
    <property type="match status" value="1"/>
</dbReference>
<name>A0ABT6FAF1_9BACT</name>
<keyword evidence="2" id="KW-1185">Reference proteome</keyword>
<accession>A0ABT6FAF1</accession>
<dbReference type="InterPro" id="IPR050136">
    <property type="entry name" value="FA_oxidation_alpha_subunit"/>
</dbReference>
<evidence type="ECO:0000313" key="1">
    <source>
        <dbReference type="EMBL" id="MDG3004502.1"/>
    </source>
</evidence>
<dbReference type="EMBL" id="JARRAG010000002">
    <property type="protein sequence ID" value="MDG3004502.1"/>
    <property type="molecule type" value="Genomic_DNA"/>
</dbReference>
<dbReference type="InterPro" id="IPR001753">
    <property type="entry name" value="Enoyl-CoA_hydra/iso"/>
</dbReference>
<gene>
    <name evidence="1" type="ORF">PZE19_12015</name>
</gene>
<dbReference type="RefSeq" id="WP_277860859.1">
    <property type="nucleotide sequence ID" value="NZ_JARRAG010000002.1"/>
</dbReference>
<dbReference type="Gene3D" id="3.90.226.10">
    <property type="entry name" value="2-enoyl-CoA Hydratase, Chain A, domain 1"/>
    <property type="match status" value="1"/>
</dbReference>
<dbReference type="Pfam" id="PF00378">
    <property type="entry name" value="ECH_1"/>
    <property type="match status" value="1"/>
</dbReference>
<dbReference type="InterPro" id="IPR029045">
    <property type="entry name" value="ClpP/crotonase-like_dom_sf"/>
</dbReference>
<sequence length="290" mass="31175">MTDDARGTAWRWERGDGGVWTLWFDQPGRPQNVLDGPALDELDERLAEVEGDSSVLGVLIRSGKPAGFCAGSDLRLFQKAGTAAEVEAYVRRGLDVLDRLMRLGPATTAVLHGACLGGGLELALACRHRAALASSVPLQIGVPEARLGLIPGWGAIEHLPRLLAPKDAFDLLLYGHPIGFLQSRSQGVVSRLISADEPDRLVETLSAEAPAERPFLAEAWADELAFARAKLEQQAVDFPEAQAAIFEVIEIDLAQGPEAAREATVARLVHLAMADASRDAVADFFDRTRG</sequence>
<proteinExistence type="predicted"/>